<proteinExistence type="inferred from homology"/>
<dbReference type="Gene3D" id="3.40.50.2000">
    <property type="entry name" value="Glycogen Phosphorylase B"/>
    <property type="match status" value="2"/>
</dbReference>
<feature type="domain" description="Trehalose synthase N-terminal" evidence="8">
    <location>
        <begin position="33"/>
        <end position="173"/>
    </location>
</feature>
<reference evidence="9 10" key="1">
    <citation type="journal article" date="2015" name="Microbiome">
        <title>Genomic resolution of linkages in carbon, nitrogen, and sulfur cycling among widespread estuary sediment bacteria.</title>
        <authorList>
            <person name="Baker B.J."/>
            <person name="Lazar C.S."/>
            <person name="Teske A.P."/>
            <person name="Dick G.J."/>
        </authorList>
    </citation>
    <scope>NUCLEOTIDE SEQUENCE [LARGE SCALE GENOMIC DNA]</scope>
    <source>
        <strain evidence="9">DG_24</strain>
    </source>
</reference>
<keyword evidence="3" id="KW-0313">Glucose metabolism</keyword>
<comment type="similarity">
    <text evidence="1">Belongs to the glycosyltransferase group 1 family. Glycosyltransferase 4 subfamily.</text>
</comment>
<dbReference type="SUPFAM" id="SSF53756">
    <property type="entry name" value="UDP-Glycosyltransferase/glycogen phosphorylase"/>
    <property type="match status" value="1"/>
</dbReference>
<comment type="caution">
    <text evidence="9">The sequence shown here is derived from an EMBL/GenBank/DDBJ whole genome shotgun (WGS) entry which is preliminary data.</text>
</comment>
<evidence type="ECO:0000256" key="5">
    <source>
        <dbReference type="ARBA" id="ARBA00022679"/>
    </source>
</evidence>
<evidence type="ECO:0000313" key="10">
    <source>
        <dbReference type="Proteomes" id="UP000052008"/>
    </source>
</evidence>
<protein>
    <submittedName>
        <fullName evidence="9">Glycosyl transferase family 1</fullName>
    </submittedName>
</protein>
<dbReference type="Pfam" id="PF21269">
    <property type="entry name" value="TreT_GT1"/>
    <property type="match status" value="1"/>
</dbReference>
<dbReference type="InterPro" id="IPR052078">
    <property type="entry name" value="Trehalose_Metab_GTase"/>
</dbReference>
<keyword evidence="4" id="KW-0328">Glycosyltransferase</keyword>
<dbReference type="GO" id="GO:0006006">
    <property type="term" value="P:glucose metabolic process"/>
    <property type="evidence" value="ECO:0007669"/>
    <property type="project" value="UniProtKB-KW"/>
</dbReference>
<evidence type="ECO:0000256" key="6">
    <source>
        <dbReference type="ARBA" id="ARBA00023277"/>
    </source>
</evidence>
<keyword evidence="5 9" id="KW-0808">Transferase</keyword>
<evidence type="ECO:0000259" key="8">
    <source>
        <dbReference type="Pfam" id="PF21269"/>
    </source>
</evidence>
<evidence type="ECO:0000256" key="1">
    <source>
        <dbReference type="ARBA" id="ARBA00009481"/>
    </source>
</evidence>
<accession>A0A0S7WPT1</accession>
<dbReference type="STRING" id="1703770.AMJ39_08430"/>
<dbReference type="EMBL" id="LIZS01000073">
    <property type="protein sequence ID" value="KPJ52168.1"/>
    <property type="molecule type" value="Genomic_DNA"/>
</dbReference>
<evidence type="ECO:0000256" key="2">
    <source>
        <dbReference type="ARBA" id="ARBA00011738"/>
    </source>
</evidence>
<evidence type="ECO:0000313" key="9">
    <source>
        <dbReference type="EMBL" id="KPJ52168.1"/>
    </source>
</evidence>
<dbReference type="PANTHER" id="PTHR47779:SF1">
    <property type="entry name" value="SYNTHASE (CCG-9), PUTATIVE (AFU_ORTHOLOGUE AFUA_3G12100)-RELATED"/>
    <property type="match status" value="1"/>
</dbReference>
<evidence type="ECO:0000256" key="3">
    <source>
        <dbReference type="ARBA" id="ARBA00022526"/>
    </source>
</evidence>
<dbReference type="InterPro" id="IPR001296">
    <property type="entry name" value="Glyco_trans_1"/>
</dbReference>
<gene>
    <name evidence="9" type="ORF">AMJ39_08430</name>
</gene>
<dbReference type="GO" id="GO:0016757">
    <property type="term" value="F:glycosyltransferase activity"/>
    <property type="evidence" value="ECO:0007669"/>
    <property type="project" value="UniProtKB-KW"/>
</dbReference>
<feature type="domain" description="Glycosyl transferase family 1" evidence="7">
    <location>
        <begin position="204"/>
        <end position="378"/>
    </location>
</feature>
<dbReference type="PANTHER" id="PTHR47779">
    <property type="entry name" value="SYNTHASE (CCG-9), PUTATIVE (AFU_ORTHOLOGUE AFUA_3G12100)-RELATED"/>
    <property type="match status" value="1"/>
</dbReference>
<dbReference type="Proteomes" id="UP000052008">
    <property type="component" value="Unassembled WGS sequence"/>
</dbReference>
<evidence type="ECO:0000256" key="4">
    <source>
        <dbReference type="ARBA" id="ARBA00022676"/>
    </source>
</evidence>
<dbReference type="AlphaFoldDB" id="A0A0S7WPT1"/>
<comment type="subunit">
    <text evidence="2">Homodimer.</text>
</comment>
<keyword evidence="6" id="KW-0119">Carbohydrate metabolism</keyword>
<dbReference type="InterPro" id="IPR049438">
    <property type="entry name" value="TreT_GT1"/>
</dbReference>
<organism evidence="9 10">
    <name type="scientific">candidate division TA06 bacterium DG_24</name>
    <dbReference type="NCBI Taxonomy" id="1703770"/>
    <lineage>
        <taxon>Bacteria</taxon>
        <taxon>Bacteria division TA06</taxon>
    </lineage>
</organism>
<evidence type="ECO:0000259" key="7">
    <source>
        <dbReference type="Pfam" id="PF00534"/>
    </source>
</evidence>
<sequence length="402" mass="45765">MPTLEAYREIVGDEFITSLYRKARRLYGKHIIHINSTSQGGGVAEMLSSLVPLMNDIGIATGWRILHGTPDFFDITKKFHNALQGSKVNLTKMKKELYRQVNRNFSIYTHIDHDCVIIHDPQPLPLIECYPKRQPWVWRAHIDLSDPNEKLWEFLKGFIFRYDMILSSNERYISQYLPVERRVIYPAIDPVSVKNKELSEKDITKYLGKFGIPTDKPLVTQISRFDVWKDPDGVIRVFNLVRKKVDARLVLCGSMSVDDPEGWEIYEKVTSKAKGLLESGDVILITSENNILVNVLQRSSAVIVQKSLREGFGLTVTEALWKETPVVASNIGGIPLQIRDGENGFLVDPLDTDGFADRIITLLKDPSLAKEMGRKGKKIVEKHFLITRLLADYLAILDSLIT</sequence>
<dbReference type="Pfam" id="PF00534">
    <property type="entry name" value="Glycos_transf_1"/>
    <property type="match status" value="1"/>
</dbReference>
<name>A0A0S7WPT1_UNCT6</name>